<dbReference type="EMBL" id="PKPP01011461">
    <property type="protein sequence ID" value="PWA44096.1"/>
    <property type="molecule type" value="Genomic_DNA"/>
</dbReference>
<protein>
    <submittedName>
        <fullName evidence="2">Uncharacterized protein</fullName>
    </submittedName>
</protein>
<evidence type="ECO:0000256" key="1">
    <source>
        <dbReference type="SAM" id="MobiDB-lite"/>
    </source>
</evidence>
<gene>
    <name evidence="2" type="ORF">CTI12_AA529620</name>
</gene>
<feature type="compositionally biased region" description="Basic and acidic residues" evidence="1">
    <location>
        <begin position="79"/>
        <end position="89"/>
    </location>
</feature>
<keyword evidence="3" id="KW-1185">Reference proteome</keyword>
<evidence type="ECO:0000313" key="2">
    <source>
        <dbReference type="EMBL" id="PWA44096.1"/>
    </source>
</evidence>
<organism evidence="2 3">
    <name type="scientific">Artemisia annua</name>
    <name type="common">Sweet wormwood</name>
    <dbReference type="NCBI Taxonomy" id="35608"/>
    <lineage>
        <taxon>Eukaryota</taxon>
        <taxon>Viridiplantae</taxon>
        <taxon>Streptophyta</taxon>
        <taxon>Embryophyta</taxon>
        <taxon>Tracheophyta</taxon>
        <taxon>Spermatophyta</taxon>
        <taxon>Magnoliopsida</taxon>
        <taxon>eudicotyledons</taxon>
        <taxon>Gunneridae</taxon>
        <taxon>Pentapetalae</taxon>
        <taxon>asterids</taxon>
        <taxon>campanulids</taxon>
        <taxon>Asterales</taxon>
        <taxon>Asteraceae</taxon>
        <taxon>Asteroideae</taxon>
        <taxon>Anthemideae</taxon>
        <taxon>Artemisiinae</taxon>
        <taxon>Artemisia</taxon>
    </lineage>
</organism>
<feature type="region of interest" description="Disordered" evidence="1">
    <location>
        <begin position="66"/>
        <end position="97"/>
    </location>
</feature>
<proteinExistence type="predicted"/>
<dbReference type="AlphaFoldDB" id="A0A2U1L517"/>
<comment type="caution">
    <text evidence="2">The sequence shown here is derived from an EMBL/GenBank/DDBJ whole genome shotgun (WGS) entry which is preliminary data.</text>
</comment>
<reference evidence="2 3" key="1">
    <citation type="journal article" date="2018" name="Mol. Plant">
        <title>The genome of Artemisia annua provides insight into the evolution of Asteraceae family and artemisinin biosynthesis.</title>
        <authorList>
            <person name="Shen Q."/>
            <person name="Zhang L."/>
            <person name="Liao Z."/>
            <person name="Wang S."/>
            <person name="Yan T."/>
            <person name="Shi P."/>
            <person name="Liu M."/>
            <person name="Fu X."/>
            <person name="Pan Q."/>
            <person name="Wang Y."/>
            <person name="Lv Z."/>
            <person name="Lu X."/>
            <person name="Zhang F."/>
            <person name="Jiang W."/>
            <person name="Ma Y."/>
            <person name="Chen M."/>
            <person name="Hao X."/>
            <person name="Li L."/>
            <person name="Tang Y."/>
            <person name="Lv G."/>
            <person name="Zhou Y."/>
            <person name="Sun X."/>
            <person name="Brodelius P.E."/>
            <person name="Rose J.K.C."/>
            <person name="Tang K."/>
        </authorList>
    </citation>
    <scope>NUCLEOTIDE SEQUENCE [LARGE SCALE GENOMIC DNA]</scope>
    <source>
        <strain evidence="3">cv. Huhao1</strain>
        <tissue evidence="2">Leaf</tissue>
    </source>
</reference>
<evidence type="ECO:0000313" key="3">
    <source>
        <dbReference type="Proteomes" id="UP000245207"/>
    </source>
</evidence>
<sequence length="112" mass="12846">MVLVQEIATWSIRIADDTVSEDATSDKDEEVGDIEKEVPSFDENVKEFDDFEEELKCTEDNHLEGYALGASTDPSRPPGFEDFKRHENIDQQSGESSHTKYWLNLEYGTHFI</sequence>
<accession>A0A2U1L517</accession>
<name>A0A2U1L517_ARTAN</name>
<dbReference type="Proteomes" id="UP000245207">
    <property type="component" value="Unassembled WGS sequence"/>
</dbReference>